<gene>
    <name evidence="3" type="ORF">GA0116959_1195</name>
</gene>
<feature type="region of interest" description="Disordered" evidence="1">
    <location>
        <begin position="46"/>
        <end position="78"/>
    </location>
</feature>
<feature type="compositionally biased region" description="Low complexity" evidence="1">
    <location>
        <begin position="60"/>
        <end position="78"/>
    </location>
</feature>
<sequence>MKKAGLLSLVMVATSWVAVGCTSTESTQAPETAQVTTGAEIAAQDQQGSVAVQADTSVQAEPIQSAPSEAPEAAQPVQ</sequence>
<feature type="chain" id="PRO_5008692892" evidence="2">
    <location>
        <begin position="19"/>
        <end position="78"/>
    </location>
</feature>
<evidence type="ECO:0000256" key="1">
    <source>
        <dbReference type="SAM" id="MobiDB-lite"/>
    </source>
</evidence>
<dbReference type="OrthoDB" id="6694488at2"/>
<feature type="compositionally biased region" description="Polar residues" evidence="1">
    <location>
        <begin position="46"/>
        <end position="59"/>
    </location>
</feature>
<accession>A0A1C4GYT5</accession>
<protein>
    <submittedName>
        <fullName evidence="3">Uncharacterized protein</fullName>
    </submittedName>
</protein>
<dbReference type="AlphaFoldDB" id="A0A1C4GYT5"/>
<dbReference type="Proteomes" id="UP000243661">
    <property type="component" value="Unassembled WGS sequence"/>
</dbReference>
<proteinExistence type="predicted"/>
<keyword evidence="2" id="KW-0732">Signal</keyword>
<evidence type="ECO:0000313" key="4">
    <source>
        <dbReference type="Proteomes" id="UP000243661"/>
    </source>
</evidence>
<evidence type="ECO:0000313" key="3">
    <source>
        <dbReference type="EMBL" id="SCC73310.1"/>
    </source>
</evidence>
<feature type="signal peptide" evidence="2">
    <location>
        <begin position="1"/>
        <end position="18"/>
    </location>
</feature>
<dbReference type="RefSeq" id="WP_092721130.1">
    <property type="nucleotide sequence ID" value="NZ_FMBK01000019.1"/>
</dbReference>
<reference evidence="3 4" key="1">
    <citation type="submission" date="2016-08" db="EMBL/GenBank/DDBJ databases">
        <authorList>
            <person name="Seilhamer J.J."/>
        </authorList>
    </citation>
    <scope>NUCLEOTIDE SEQUENCE [LARGE SCALE GENOMIC DNA]</scope>
    <source>
        <strain evidence="3 4">ANC 4874</strain>
    </source>
</reference>
<dbReference type="EMBL" id="FMBK01000019">
    <property type="protein sequence ID" value="SCC73310.1"/>
    <property type="molecule type" value="Genomic_DNA"/>
</dbReference>
<name>A0A1C4GYT5_9GAMM</name>
<dbReference type="PROSITE" id="PS51257">
    <property type="entry name" value="PROKAR_LIPOPROTEIN"/>
    <property type="match status" value="1"/>
</dbReference>
<evidence type="ECO:0000256" key="2">
    <source>
        <dbReference type="SAM" id="SignalP"/>
    </source>
</evidence>
<organism evidence="3 4">
    <name type="scientific">Acinetobacter albensis</name>
    <dbReference type="NCBI Taxonomy" id="1673609"/>
    <lineage>
        <taxon>Bacteria</taxon>
        <taxon>Pseudomonadati</taxon>
        <taxon>Pseudomonadota</taxon>
        <taxon>Gammaproteobacteria</taxon>
        <taxon>Moraxellales</taxon>
        <taxon>Moraxellaceae</taxon>
        <taxon>Acinetobacter</taxon>
    </lineage>
</organism>